<dbReference type="SUPFAM" id="SSF54427">
    <property type="entry name" value="NTF2-like"/>
    <property type="match status" value="1"/>
</dbReference>
<organism evidence="3 4">
    <name type="scientific">Deinococcus aetherius</name>
    <dbReference type="NCBI Taxonomy" id="200252"/>
    <lineage>
        <taxon>Bacteria</taxon>
        <taxon>Thermotogati</taxon>
        <taxon>Deinococcota</taxon>
        <taxon>Deinococci</taxon>
        <taxon>Deinococcales</taxon>
        <taxon>Deinococcaceae</taxon>
        <taxon>Deinococcus</taxon>
    </lineage>
</organism>
<reference evidence="3" key="1">
    <citation type="submission" date="2022-07" db="EMBL/GenBank/DDBJ databases">
        <title>Complete Genome Sequence of the Radioresistant Bacterium Deinococcus aetherius ST0316, Isolated from the Air Dust collected in Lower Stratosphere above Japan.</title>
        <authorList>
            <person name="Satoh K."/>
            <person name="Hagiwara K."/>
            <person name="Katsumata K."/>
            <person name="Kubo A."/>
            <person name="Yokobori S."/>
            <person name="Yamagishi A."/>
            <person name="Oono Y."/>
            <person name="Narumi I."/>
        </authorList>
    </citation>
    <scope>NUCLEOTIDE SEQUENCE</scope>
    <source>
        <strain evidence="3">ST0316</strain>
        <plasmid evidence="3">pDAETH-1</plasmid>
    </source>
</reference>
<protein>
    <recommendedName>
        <fullName evidence="2">DUF4440 domain-containing protein</fullName>
    </recommendedName>
</protein>
<dbReference type="RefSeq" id="WP_264777503.1">
    <property type="nucleotide sequence ID" value="NZ_AP026561.1"/>
</dbReference>
<keyword evidence="1" id="KW-0732">Signal</keyword>
<sequence>MRTAPLGTLTFALITVATAQTPTLSEAQARQVLDQLYKGDYRDAFVQKRPELFLRHIPDDFQSVQVDGQTFDAAALRQFFPTQFPNMVRTIEHNVTIEDVDVLPGGTVSAIVTLHTLIEFRGRGGNYLVNTVGTYRDDWQNRGGRWVEVRGHQLRNQTTTAPRP</sequence>
<feature type="chain" id="PRO_5045434890" description="DUF4440 domain-containing protein" evidence="1">
    <location>
        <begin position="20"/>
        <end position="164"/>
    </location>
</feature>
<evidence type="ECO:0000313" key="3">
    <source>
        <dbReference type="EMBL" id="BDP43631.1"/>
    </source>
</evidence>
<keyword evidence="4" id="KW-1185">Reference proteome</keyword>
<name>A0ABM8AIM8_9DEIO</name>
<evidence type="ECO:0000256" key="1">
    <source>
        <dbReference type="SAM" id="SignalP"/>
    </source>
</evidence>
<dbReference type="Pfam" id="PF14534">
    <property type="entry name" value="DUF4440"/>
    <property type="match status" value="1"/>
</dbReference>
<evidence type="ECO:0000259" key="2">
    <source>
        <dbReference type="Pfam" id="PF14534"/>
    </source>
</evidence>
<geneLocation type="plasmid" evidence="3 4">
    <name>pDAETH-1</name>
</geneLocation>
<evidence type="ECO:0000313" key="4">
    <source>
        <dbReference type="Proteomes" id="UP001064971"/>
    </source>
</evidence>
<dbReference type="EMBL" id="AP026561">
    <property type="protein sequence ID" value="BDP43631.1"/>
    <property type="molecule type" value="Genomic_DNA"/>
</dbReference>
<keyword evidence="3" id="KW-0614">Plasmid</keyword>
<dbReference type="Gene3D" id="3.10.450.50">
    <property type="match status" value="1"/>
</dbReference>
<accession>A0ABM8AIM8</accession>
<dbReference type="InterPro" id="IPR027843">
    <property type="entry name" value="DUF4440"/>
</dbReference>
<feature type="domain" description="DUF4440" evidence="2">
    <location>
        <begin position="40"/>
        <end position="146"/>
    </location>
</feature>
<gene>
    <name evidence="3" type="ORF">DAETH_36000</name>
</gene>
<dbReference type="InterPro" id="IPR032710">
    <property type="entry name" value="NTF2-like_dom_sf"/>
</dbReference>
<proteinExistence type="predicted"/>
<feature type="signal peptide" evidence="1">
    <location>
        <begin position="1"/>
        <end position="19"/>
    </location>
</feature>
<dbReference type="Proteomes" id="UP001064971">
    <property type="component" value="Plasmid pDAETH-1"/>
</dbReference>